<sequence>MMRLAGGFCLLLCGSLWGIQCSGKLRRQVALVQTLIKFFREIEDELRYGGAPAPSLLQRCREDERFDALDFLPLTLQYMREEPFDSSFLQALDSCSCLQGQPEALRGILREFGQSFGSQISEVEVDRTALAVSRLEQLLAESRQRYEKNGKMYRTLGVLGGLAAAIVIL</sequence>
<name>A0A8J6IEK2_9FIRM</name>
<dbReference type="AlphaFoldDB" id="A0A8J6IEK2"/>
<comment type="caution">
    <text evidence="1">The sequence shown here is derived from an EMBL/GenBank/DDBJ whole genome shotgun (WGS) entry which is preliminary data.</text>
</comment>
<accession>A0A8J6IEK2</accession>
<evidence type="ECO:0000313" key="1">
    <source>
        <dbReference type="EMBL" id="MBC3515735.1"/>
    </source>
</evidence>
<proteinExistence type="predicted"/>
<reference evidence="1" key="1">
    <citation type="submission" date="2020-08" db="EMBL/GenBank/DDBJ databases">
        <authorList>
            <person name="Liu C."/>
            <person name="Sun Q."/>
        </authorList>
    </citation>
    <scope>NUCLEOTIDE SEQUENCE</scope>
    <source>
        <strain evidence="1">NSJ-65</strain>
    </source>
</reference>
<organism evidence="1 2">
    <name type="scientific">Neobittarella massiliensis</name>
    <name type="common">ex Bilen et al. 2018</name>
    <dbReference type="NCBI Taxonomy" id="2041842"/>
    <lineage>
        <taxon>Bacteria</taxon>
        <taxon>Bacillati</taxon>
        <taxon>Bacillota</taxon>
        <taxon>Clostridia</taxon>
        <taxon>Eubacteriales</taxon>
        <taxon>Oscillospiraceae</taxon>
        <taxon>Neobittarella (ex Bilen et al. 2018)</taxon>
    </lineage>
</organism>
<evidence type="ECO:0000313" key="2">
    <source>
        <dbReference type="Proteomes" id="UP000597668"/>
    </source>
</evidence>
<dbReference type="Pfam" id="PF09548">
    <property type="entry name" value="Spore_III_AB"/>
    <property type="match status" value="1"/>
</dbReference>
<keyword evidence="2" id="KW-1185">Reference proteome</keyword>
<dbReference type="EMBL" id="JACOGI010000001">
    <property type="protein sequence ID" value="MBC3515735.1"/>
    <property type="molecule type" value="Genomic_DNA"/>
</dbReference>
<protein>
    <submittedName>
        <fullName evidence="1">Stage III sporulation protein AB</fullName>
    </submittedName>
</protein>
<dbReference type="Proteomes" id="UP000597668">
    <property type="component" value="Unassembled WGS sequence"/>
</dbReference>
<dbReference type="InterPro" id="IPR014198">
    <property type="entry name" value="Spore_III_AB"/>
</dbReference>
<gene>
    <name evidence="1" type="ORF">H8K20_04880</name>
</gene>